<gene>
    <name evidence="2" type="ORF">S12H4_10262</name>
</gene>
<proteinExistence type="predicted"/>
<evidence type="ECO:0000313" key="2">
    <source>
        <dbReference type="EMBL" id="GAI62149.1"/>
    </source>
</evidence>
<feature type="non-terminal residue" evidence="2">
    <location>
        <position position="48"/>
    </location>
</feature>
<dbReference type="EMBL" id="BARW01004349">
    <property type="protein sequence ID" value="GAI62149.1"/>
    <property type="molecule type" value="Genomic_DNA"/>
</dbReference>
<dbReference type="AlphaFoldDB" id="X1S2X4"/>
<name>X1S2X4_9ZZZZ</name>
<comment type="caution">
    <text evidence="2">The sequence shown here is derived from an EMBL/GenBank/DDBJ whole genome shotgun (WGS) entry which is preliminary data.</text>
</comment>
<accession>X1S2X4</accession>
<reference evidence="2" key="1">
    <citation type="journal article" date="2014" name="Front. Microbiol.">
        <title>High frequency of phylogenetically diverse reductive dehalogenase-homologous genes in deep subseafloor sedimentary metagenomes.</title>
        <authorList>
            <person name="Kawai M."/>
            <person name="Futagami T."/>
            <person name="Toyoda A."/>
            <person name="Takaki Y."/>
            <person name="Nishi S."/>
            <person name="Hori S."/>
            <person name="Arai W."/>
            <person name="Tsubouchi T."/>
            <person name="Morono Y."/>
            <person name="Uchiyama I."/>
            <person name="Ito T."/>
            <person name="Fujiyama A."/>
            <person name="Inagaki F."/>
            <person name="Takami H."/>
        </authorList>
    </citation>
    <scope>NUCLEOTIDE SEQUENCE</scope>
    <source>
        <strain evidence="2">Expedition CK06-06</strain>
    </source>
</reference>
<keyword evidence="1" id="KW-1133">Transmembrane helix</keyword>
<feature type="transmembrane region" description="Helical" evidence="1">
    <location>
        <begin position="20"/>
        <end position="40"/>
    </location>
</feature>
<keyword evidence="1" id="KW-0812">Transmembrane</keyword>
<keyword evidence="1" id="KW-0472">Membrane</keyword>
<sequence>MKLLPALRRLWTSLPPQTWTEIYAAIITLLLLFLAAAWLLDALKGALP</sequence>
<evidence type="ECO:0000256" key="1">
    <source>
        <dbReference type="SAM" id="Phobius"/>
    </source>
</evidence>
<organism evidence="2">
    <name type="scientific">marine sediment metagenome</name>
    <dbReference type="NCBI Taxonomy" id="412755"/>
    <lineage>
        <taxon>unclassified sequences</taxon>
        <taxon>metagenomes</taxon>
        <taxon>ecological metagenomes</taxon>
    </lineage>
</organism>
<protein>
    <submittedName>
        <fullName evidence="2">Uncharacterized protein</fullName>
    </submittedName>
</protein>